<dbReference type="RefSeq" id="XP_040672305.1">
    <property type="nucleotide sequence ID" value="XM_040810649.1"/>
</dbReference>
<dbReference type="GeneID" id="63726160"/>
<dbReference type="SUPFAM" id="SSF160104">
    <property type="entry name" value="Acetoacetate decarboxylase-like"/>
    <property type="match status" value="1"/>
</dbReference>
<reference evidence="2" key="1">
    <citation type="journal article" date="2017" name="Genome Biol.">
        <title>Comparative genomics reveals high biological diversity and specific adaptations in the industrially and medically important fungal genus Aspergillus.</title>
        <authorList>
            <person name="de Vries R.P."/>
            <person name="Riley R."/>
            <person name="Wiebenga A."/>
            <person name="Aguilar-Osorio G."/>
            <person name="Amillis S."/>
            <person name="Uchima C.A."/>
            <person name="Anderluh G."/>
            <person name="Asadollahi M."/>
            <person name="Askin M."/>
            <person name="Barry K."/>
            <person name="Battaglia E."/>
            <person name="Bayram O."/>
            <person name="Benocci T."/>
            <person name="Braus-Stromeyer S.A."/>
            <person name="Caldana C."/>
            <person name="Canovas D."/>
            <person name="Cerqueira G.C."/>
            <person name="Chen F."/>
            <person name="Chen W."/>
            <person name="Choi C."/>
            <person name="Clum A."/>
            <person name="Dos Santos R.A."/>
            <person name="Damasio A.R."/>
            <person name="Diallinas G."/>
            <person name="Emri T."/>
            <person name="Fekete E."/>
            <person name="Flipphi M."/>
            <person name="Freyberg S."/>
            <person name="Gallo A."/>
            <person name="Gournas C."/>
            <person name="Habgood R."/>
            <person name="Hainaut M."/>
            <person name="Harispe M.L."/>
            <person name="Henrissat B."/>
            <person name="Hilden K.S."/>
            <person name="Hope R."/>
            <person name="Hossain A."/>
            <person name="Karabika E."/>
            <person name="Karaffa L."/>
            <person name="Karanyi Z."/>
            <person name="Krasevec N."/>
            <person name="Kuo A."/>
            <person name="Kusch H."/>
            <person name="LaButti K."/>
            <person name="Lagendijk E.L."/>
            <person name="Lapidus A."/>
            <person name="Levasseur A."/>
            <person name="Lindquist E."/>
            <person name="Lipzen A."/>
            <person name="Logrieco A.F."/>
            <person name="MacCabe A."/>
            <person name="Maekelae M.R."/>
            <person name="Malavazi I."/>
            <person name="Melin P."/>
            <person name="Meyer V."/>
            <person name="Mielnichuk N."/>
            <person name="Miskei M."/>
            <person name="Molnar A.P."/>
            <person name="Mule G."/>
            <person name="Ngan C.Y."/>
            <person name="Orejas M."/>
            <person name="Orosz E."/>
            <person name="Ouedraogo J.P."/>
            <person name="Overkamp K.M."/>
            <person name="Park H.-S."/>
            <person name="Perrone G."/>
            <person name="Piumi F."/>
            <person name="Punt P.J."/>
            <person name="Ram A.F."/>
            <person name="Ramon A."/>
            <person name="Rauscher S."/>
            <person name="Record E."/>
            <person name="Riano-Pachon D.M."/>
            <person name="Robert V."/>
            <person name="Roehrig J."/>
            <person name="Ruller R."/>
            <person name="Salamov A."/>
            <person name="Salih N.S."/>
            <person name="Samson R.A."/>
            <person name="Sandor E."/>
            <person name="Sanguinetti M."/>
            <person name="Schuetze T."/>
            <person name="Sepcic K."/>
            <person name="Shelest E."/>
            <person name="Sherlock G."/>
            <person name="Sophianopoulou V."/>
            <person name="Squina F.M."/>
            <person name="Sun H."/>
            <person name="Susca A."/>
            <person name="Todd R.B."/>
            <person name="Tsang A."/>
            <person name="Unkles S.E."/>
            <person name="van de Wiele N."/>
            <person name="van Rossen-Uffink D."/>
            <person name="Oliveira J.V."/>
            <person name="Vesth T.C."/>
            <person name="Visser J."/>
            <person name="Yu J.-H."/>
            <person name="Zhou M."/>
            <person name="Andersen M.R."/>
            <person name="Archer D.B."/>
            <person name="Baker S.E."/>
            <person name="Benoit I."/>
            <person name="Brakhage A.A."/>
            <person name="Braus G.H."/>
            <person name="Fischer R."/>
            <person name="Frisvad J.C."/>
            <person name="Goldman G.H."/>
            <person name="Houbraken J."/>
            <person name="Oakley B."/>
            <person name="Pocsi I."/>
            <person name="Scazzocchio C."/>
            <person name="Seiboth B."/>
            <person name="vanKuyk P.A."/>
            <person name="Wortman J."/>
            <person name="Dyer P.S."/>
            <person name="Grigoriev I.V."/>
        </authorList>
    </citation>
    <scope>NUCLEOTIDE SEQUENCE [LARGE SCALE GENOMIC DNA]</scope>
    <source>
        <strain evidence="2">CBS 583.65</strain>
    </source>
</reference>
<proteinExistence type="predicted"/>
<dbReference type="AlphaFoldDB" id="A0A1L9PYJ7"/>
<keyword evidence="2" id="KW-1185">Reference proteome</keyword>
<sequence length="293" mass="32479">MPFVASPQQIRTFRQRVSNPSYSQEAISVEFITTRDFIASVLPPTLKPAELSTGIISVSSWESNVCGSFSLSSISVRCTCDGLEGYWVLHLIVDESFAITWGRETWGEVKKQGMVKLSSHERKKSGYMERDGLRLIEIEAEFDASFCQQSPADGMEWFDFEVKAFPNSLGTGLHTAPQLIVLQVTDDYTVHLTGSGRLTLRGTESDPLHDIPIASVGTFTYCRGPSRWCVVGERALCPPEEYFPYFVARHYDNVADFPVGKGMSCICDMNRIEGEGKGGKGDNASALRSWTST</sequence>
<dbReference type="GO" id="GO:0016829">
    <property type="term" value="F:lyase activity"/>
    <property type="evidence" value="ECO:0007669"/>
    <property type="project" value="InterPro"/>
</dbReference>
<name>A0A1L9PYJ7_ASPVE</name>
<dbReference type="OrthoDB" id="5204337at2759"/>
<dbReference type="Gene3D" id="2.40.400.10">
    <property type="entry name" value="Acetoacetate decarboxylase-like"/>
    <property type="match status" value="1"/>
</dbReference>
<dbReference type="InterPro" id="IPR010451">
    <property type="entry name" value="Acetoacetate_decarboxylase"/>
</dbReference>
<organism evidence="1 2">
    <name type="scientific">Aspergillus versicolor CBS 583.65</name>
    <dbReference type="NCBI Taxonomy" id="1036611"/>
    <lineage>
        <taxon>Eukaryota</taxon>
        <taxon>Fungi</taxon>
        <taxon>Dikarya</taxon>
        <taxon>Ascomycota</taxon>
        <taxon>Pezizomycotina</taxon>
        <taxon>Eurotiomycetes</taxon>
        <taxon>Eurotiomycetidae</taxon>
        <taxon>Eurotiales</taxon>
        <taxon>Aspergillaceae</taxon>
        <taxon>Aspergillus</taxon>
        <taxon>Aspergillus subgen. Nidulantes</taxon>
    </lineage>
</organism>
<evidence type="ECO:0000313" key="2">
    <source>
        <dbReference type="Proteomes" id="UP000184073"/>
    </source>
</evidence>
<dbReference type="VEuPathDB" id="FungiDB:ASPVEDRAFT_328208"/>
<dbReference type="Proteomes" id="UP000184073">
    <property type="component" value="Unassembled WGS sequence"/>
</dbReference>
<dbReference type="InterPro" id="IPR023375">
    <property type="entry name" value="ADC_dom_sf"/>
</dbReference>
<dbReference type="EMBL" id="KV878135">
    <property type="protein sequence ID" value="OJJ06543.1"/>
    <property type="molecule type" value="Genomic_DNA"/>
</dbReference>
<evidence type="ECO:0000313" key="1">
    <source>
        <dbReference type="EMBL" id="OJJ06543.1"/>
    </source>
</evidence>
<accession>A0A1L9PYJ7</accession>
<dbReference type="Pfam" id="PF06314">
    <property type="entry name" value="ADC"/>
    <property type="match status" value="1"/>
</dbReference>
<gene>
    <name evidence="1" type="ORF">ASPVEDRAFT_328208</name>
</gene>
<protein>
    <submittedName>
        <fullName evidence="1">Uncharacterized protein</fullName>
    </submittedName>
</protein>